<comment type="caution">
    <text evidence="2">The sequence shown here is derived from an EMBL/GenBank/DDBJ whole genome shotgun (WGS) entry which is preliminary data.</text>
</comment>
<dbReference type="AlphaFoldDB" id="A0A928HI54"/>
<evidence type="ECO:0008006" key="4">
    <source>
        <dbReference type="Google" id="ProtNLM"/>
    </source>
</evidence>
<proteinExistence type="predicted"/>
<evidence type="ECO:0000256" key="1">
    <source>
        <dbReference type="SAM" id="SignalP"/>
    </source>
</evidence>
<keyword evidence="1" id="KW-0732">Signal</keyword>
<organism evidence="2 3">
    <name type="scientific">Candidatus Avelusimicrobium gallicola</name>
    <dbReference type="NCBI Taxonomy" id="2562704"/>
    <lineage>
        <taxon>Bacteria</taxon>
        <taxon>Pseudomonadati</taxon>
        <taxon>Elusimicrobiota</taxon>
        <taxon>Elusimicrobia</taxon>
        <taxon>Elusimicrobiales</taxon>
        <taxon>Elusimicrobiaceae</taxon>
        <taxon>Candidatus Avelusimicrobium</taxon>
    </lineage>
</organism>
<dbReference type="Proteomes" id="UP000725649">
    <property type="component" value="Unassembled WGS sequence"/>
</dbReference>
<sequence>MISVKKISLFLFFFLFSNFAFTAPFVMLEKYEGPLLGKLIQLQPVKVYIADARHNRGNNAYRAGHISSDLVLYTQTAFTAWFENVLSLLEKNPAQAEYLRPFMSAIRFGANPANYQYTDTPSEADIKIYYTVPDTISKECGGGAGGCYKLKSKTIWAAYPEELRPPYGQRRTIIHEIGHAFALDDMYSLRFLKKKTVGSGLQDSIMNVSTELTCDDADGLMVALLRTRGTDPQQEDINMPSFCTENRSFEGGYMAEQEDYYQHRGGARVIYANCKGNPVKPQLEVRLNNPQNIFKVIGDKRCVAHLIPQENFREISGQDRQLYPHLLKQDNLNEKIFYKPLLKGSSGMDLFVHVRDGAPYLFYILDKDSQVVLMSADVGNGTRWVYEYPFSIGAKTGTERCMYGRCNGASHIFIYSHDGIENSYVLTGDYDEDNKALCAHRQEECSAWQVLAEKNRLALAKKYNLKLVFPEGGWASEPQEAWQRAQNWQKTVGEFFGTHLATQRKELLRGLRS</sequence>
<evidence type="ECO:0000313" key="3">
    <source>
        <dbReference type="Proteomes" id="UP000725649"/>
    </source>
</evidence>
<gene>
    <name evidence="2" type="ORF">E7027_01090</name>
</gene>
<reference evidence="2" key="1">
    <citation type="submission" date="2019-04" db="EMBL/GenBank/DDBJ databases">
        <title>Evolution of Biomass-Degrading Anaerobic Consortia Revealed by Metagenomics.</title>
        <authorList>
            <person name="Peng X."/>
        </authorList>
    </citation>
    <scope>NUCLEOTIDE SEQUENCE</scope>
    <source>
        <strain evidence="2">SIG66</strain>
    </source>
</reference>
<feature type="signal peptide" evidence="1">
    <location>
        <begin position="1"/>
        <end position="22"/>
    </location>
</feature>
<evidence type="ECO:0000313" key="2">
    <source>
        <dbReference type="EMBL" id="MBE6420732.1"/>
    </source>
</evidence>
<protein>
    <recommendedName>
        <fullName evidence="4">Peptidase M43 pregnancy-associated plasma-A domain-containing protein</fullName>
    </recommendedName>
</protein>
<dbReference type="EMBL" id="SUVG01000001">
    <property type="protein sequence ID" value="MBE6420732.1"/>
    <property type="molecule type" value="Genomic_DNA"/>
</dbReference>
<dbReference type="SUPFAM" id="SSF55486">
    <property type="entry name" value="Metalloproteases ('zincins'), catalytic domain"/>
    <property type="match status" value="1"/>
</dbReference>
<accession>A0A928HI54</accession>
<feature type="chain" id="PRO_5037334441" description="Peptidase M43 pregnancy-associated plasma-A domain-containing protein" evidence="1">
    <location>
        <begin position="23"/>
        <end position="513"/>
    </location>
</feature>
<name>A0A928HI54_9BACT</name>